<evidence type="ECO:0000256" key="6">
    <source>
        <dbReference type="ARBA" id="ARBA00023284"/>
    </source>
</evidence>
<dbReference type="GeneID" id="105224087"/>
<dbReference type="CDD" id="cd02952">
    <property type="entry name" value="TRP14_like"/>
    <property type="match status" value="1"/>
</dbReference>
<reference evidence="8" key="1">
    <citation type="journal article" date="2014" name="BMC Genomics">
        <title>Characterizing the developmental transcriptome of the oriental fruit fly, Bactrocera dorsalis (Diptera: Tephritidae) through comparative genomic analysis with Drosophila melanogaster utilizing modENCODE datasets.</title>
        <authorList>
            <person name="Geib S.M."/>
            <person name="Calla B."/>
            <person name="Hall B."/>
            <person name="Hou S."/>
            <person name="Manoukis N.C."/>
        </authorList>
    </citation>
    <scope>NUCLEOTIDE SEQUENCE</scope>
    <source>
        <strain evidence="8">Punador</strain>
    </source>
</reference>
<dbReference type="FunFam" id="3.40.30.10:FF:000124">
    <property type="entry name" value="Thioredoxin domain-containing 17"/>
    <property type="match status" value="1"/>
</dbReference>
<comment type="similarity">
    <text evidence="2">Belongs to the thioredoxin family.</text>
</comment>
<keyword evidence="6" id="KW-0676">Redox-active center</keyword>
<protein>
    <recommendedName>
        <fullName evidence="3">Thioredoxin domain-containing protein 17</fullName>
    </recommendedName>
</protein>
<dbReference type="RefSeq" id="XP_011200369.2">
    <property type="nucleotide sequence ID" value="XM_011202067.4"/>
</dbReference>
<evidence type="ECO:0000256" key="5">
    <source>
        <dbReference type="ARBA" id="ARBA00023157"/>
    </source>
</evidence>
<dbReference type="InterPro" id="IPR036249">
    <property type="entry name" value="Thioredoxin-like_sf"/>
</dbReference>
<comment type="subcellular location">
    <subcellularLocation>
        <location evidence="1">Cytoplasm</location>
    </subcellularLocation>
</comment>
<evidence type="ECO:0000256" key="3">
    <source>
        <dbReference type="ARBA" id="ARBA00016949"/>
    </source>
</evidence>
<evidence type="ECO:0000256" key="1">
    <source>
        <dbReference type="ARBA" id="ARBA00004496"/>
    </source>
</evidence>
<organism evidence="8">
    <name type="scientific">Bactrocera dorsalis</name>
    <name type="common">Oriental fruit fly</name>
    <name type="synonym">Dacus dorsalis</name>
    <dbReference type="NCBI Taxonomy" id="27457"/>
    <lineage>
        <taxon>Eukaryota</taxon>
        <taxon>Metazoa</taxon>
        <taxon>Ecdysozoa</taxon>
        <taxon>Arthropoda</taxon>
        <taxon>Hexapoda</taxon>
        <taxon>Insecta</taxon>
        <taxon>Pterygota</taxon>
        <taxon>Neoptera</taxon>
        <taxon>Endopterygota</taxon>
        <taxon>Diptera</taxon>
        <taxon>Brachycera</taxon>
        <taxon>Muscomorpha</taxon>
        <taxon>Tephritoidea</taxon>
        <taxon>Tephritidae</taxon>
        <taxon>Bactrocera</taxon>
        <taxon>Bactrocera</taxon>
    </lineage>
</organism>
<dbReference type="InterPro" id="IPR010357">
    <property type="entry name" value="TXNDC17_dom"/>
</dbReference>
<dbReference type="RefSeq" id="XP_011200369.1">
    <property type="nucleotide sequence ID" value="XM_011202067.3"/>
</dbReference>
<dbReference type="InterPro" id="IPR045108">
    <property type="entry name" value="TXNDC17-like"/>
</dbReference>
<reference evidence="10" key="2">
    <citation type="submission" date="2022-04" db="UniProtKB">
        <authorList>
            <consortium name="RefSeq"/>
        </authorList>
    </citation>
    <scope>IDENTIFICATION</scope>
    <source>
        <strain evidence="10">Punador</strain>
    </source>
</reference>
<evidence type="ECO:0000313" key="9">
    <source>
        <dbReference type="Proteomes" id="UP001652620"/>
    </source>
</evidence>
<accession>A0A034WUE7</accession>
<evidence type="ECO:0000313" key="10">
    <source>
        <dbReference type="RefSeq" id="XP_011200369.1"/>
    </source>
</evidence>
<evidence type="ECO:0000256" key="4">
    <source>
        <dbReference type="ARBA" id="ARBA00022490"/>
    </source>
</evidence>
<dbReference type="KEGG" id="bdr:105224087"/>
<dbReference type="PANTHER" id="PTHR12452">
    <property type="entry name" value="42-9-9 PROTEIN-RELATED"/>
    <property type="match status" value="1"/>
</dbReference>
<dbReference type="GO" id="GO:0047134">
    <property type="term" value="F:protein-disulfide reductase [NAD(P)H] activity"/>
    <property type="evidence" value="ECO:0007669"/>
    <property type="project" value="InterPro"/>
</dbReference>
<dbReference type="SUPFAM" id="SSF52833">
    <property type="entry name" value="Thioredoxin-like"/>
    <property type="match status" value="1"/>
</dbReference>
<dbReference type="PANTHER" id="PTHR12452:SF6">
    <property type="entry name" value="THIOREDOXIN DOMAIN-CONTAINING PROTEIN 17"/>
    <property type="match status" value="1"/>
</dbReference>
<gene>
    <name evidence="8" type="primary">TXD17</name>
    <name evidence="10" type="synonym">LOC105224087</name>
</gene>
<dbReference type="Gene3D" id="3.40.30.10">
    <property type="entry name" value="Glutaredoxin"/>
    <property type="match status" value="1"/>
</dbReference>
<keyword evidence="9" id="KW-1185">Reference proteome</keyword>
<dbReference type="EMBL" id="GAKP01001137">
    <property type="protein sequence ID" value="JAC57815.1"/>
    <property type="molecule type" value="Transcribed_RNA"/>
</dbReference>
<dbReference type="Proteomes" id="UP001652620">
    <property type="component" value="Chromosome 4"/>
</dbReference>
<dbReference type="OrthoDB" id="78947at2759"/>
<name>A0A034WUE7_BACDO</name>
<keyword evidence="4" id="KW-0963">Cytoplasm</keyword>
<proteinExistence type="inferred from homology"/>
<evidence type="ECO:0000259" key="7">
    <source>
        <dbReference type="Pfam" id="PF06110"/>
    </source>
</evidence>
<keyword evidence="5" id="KW-1015">Disulfide bond</keyword>
<evidence type="ECO:0000313" key="8">
    <source>
        <dbReference type="EMBL" id="JAC57815.1"/>
    </source>
</evidence>
<dbReference type="AlphaFoldDB" id="A0A034WUE7"/>
<evidence type="ECO:0000256" key="2">
    <source>
        <dbReference type="ARBA" id="ARBA00008987"/>
    </source>
</evidence>
<dbReference type="Pfam" id="PF06110">
    <property type="entry name" value="TXD17-like_Trx"/>
    <property type="match status" value="1"/>
</dbReference>
<dbReference type="GO" id="GO:0005829">
    <property type="term" value="C:cytosol"/>
    <property type="evidence" value="ECO:0007669"/>
    <property type="project" value="TreeGrafter"/>
</dbReference>
<feature type="domain" description="Thioredoxin" evidence="7">
    <location>
        <begin position="36"/>
        <end position="155"/>
    </location>
</feature>
<sequence length="158" mass="17848">MLSLYLNDCIFSSLWLLISPKSKAKNSEAEMEILKVSGYEAFRKTVDKLTEDGSSQVNVYFTGEKDETGKSWCPDCNEAEPFVLSALNEHADKNSVFVVVDVGPRAFWKDMQNPFRKDTVAPISVIPTLLRWKSPARLDGEQCAKPSLLEMFFTEEVD</sequence>